<dbReference type="PROSITE" id="PS00676">
    <property type="entry name" value="SIGMA54_INTERACT_2"/>
    <property type="match status" value="1"/>
</dbReference>
<comment type="caution">
    <text evidence="7">The sequence shown here is derived from an EMBL/GenBank/DDBJ whole genome shotgun (WGS) entry which is preliminary data.</text>
</comment>
<name>A0A150TPZ7_SORCE</name>
<evidence type="ECO:0000313" key="7">
    <source>
        <dbReference type="EMBL" id="KYG06765.1"/>
    </source>
</evidence>
<dbReference type="PANTHER" id="PTHR32071">
    <property type="entry name" value="TRANSCRIPTIONAL REGULATORY PROTEIN"/>
    <property type="match status" value="1"/>
</dbReference>
<dbReference type="EMBL" id="JEME01001562">
    <property type="protein sequence ID" value="KYG06765.1"/>
    <property type="molecule type" value="Genomic_DNA"/>
</dbReference>
<gene>
    <name evidence="7" type="ORF">BE21_32990</name>
</gene>
<feature type="domain" description="Sigma-54 factor interaction" evidence="6">
    <location>
        <begin position="23"/>
        <end position="252"/>
    </location>
</feature>
<keyword evidence="4" id="KW-0238">DNA-binding</keyword>
<evidence type="ECO:0000313" key="8">
    <source>
        <dbReference type="Proteomes" id="UP000075502"/>
    </source>
</evidence>
<dbReference type="Pfam" id="PF00158">
    <property type="entry name" value="Sigma54_activat"/>
    <property type="match status" value="1"/>
</dbReference>
<dbReference type="InterPro" id="IPR003593">
    <property type="entry name" value="AAA+_ATPase"/>
</dbReference>
<keyword evidence="2" id="KW-0067">ATP-binding</keyword>
<dbReference type="CDD" id="cd00009">
    <property type="entry name" value="AAA"/>
    <property type="match status" value="1"/>
</dbReference>
<dbReference type="SUPFAM" id="SSF52540">
    <property type="entry name" value="P-loop containing nucleoside triphosphate hydrolases"/>
    <property type="match status" value="1"/>
</dbReference>
<sequence length="389" mass="42401">MTMPLLTLPNPSSLALSLRAKALVFEDPRSQALLDRIRQIAPSDATLLVTGETGTGKELVARHIHALSHRRGRPFVAVNCGAWSESLVESELFGHEKGAFTGATTSKAGWFEAADGGTLFLDEIGDLSLPLQVKLLRVLQEREVVRLGSRQPIPIDVRLIAATNVNLEEAVIARKFREDLFYRLNVATLSLPPLRERPGDILPLARFFLELYAQRLGSAPAALSAEATARLLEHPWPGNIRELENAMHHALLVCRGHEVTPADLRLTALQPKAGTSPPPSDRAGAEAVSQVRPTPQATSLEGALLALFEQNLPNLHEQIEETIIRTAYRYCDRNQLQTARLLGISRNIVRARLAQFGELARYRAVRGGAAGAAFVRGEPSTSSRAPGTS</sequence>
<dbReference type="GO" id="GO:0003677">
    <property type="term" value="F:DNA binding"/>
    <property type="evidence" value="ECO:0007669"/>
    <property type="project" value="UniProtKB-KW"/>
</dbReference>
<dbReference type="Pfam" id="PF25601">
    <property type="entry name" value="AAA_lid_14"/>
    <property type="match status" value="1"/>
</dbReference>
<dbReference type="InterPro" id="IPR025943">
    <property type="entry name" value="Sigma_54_int_dom_ATP-bd_2"/>
</dbReference>
<dbReference type="PROSITE" id="PS00675">
    <property type="entry name" value="SIGMA54_INTERACT_1"/>
    <property type="match status" value="1"/>
</dbReference>
<keyword evidence="1" id="KW-0547">Nucleotide-binding</keyword>
<proteinExistence type="predicted"/>
<dbReference type="Gene3D" id="1.10.10.60">
    <property type="entry name" value="Homeodomain-like"/>
    <property type="match status" value="1"/>
</dbReference>
<dbReference type="SUPFAM" id="SSF46689">
    <property type="entry name" value="Homeodomain-like"/>
    <property type="match status" value="1"/>
</dbReference>
<protein>
    <submittedName>
        <fullName evidence="7">Fis family transcriptional regulator</fullName>
    </submittedName>
</protein>
<dbReference type="InterPro" id="IPR009057">
    <property type="entry name" value="Homeodomain-like_sf"/>
</dbReference>
<dbReference type="InterPro" id="IPR027417">
    <property type="entry name" value="P-loop_NTPase"/>
</dbReference>
<dbReference type="FunFam" id="3.40.50.300:FF:000006">
    <property type="entry name" value="DNA-binding transcriptional regulator NtrC"/>
    <property type="match status" value="1"/>
</dbReference>
<dbReference type="InterPro" id="IPR002078">
    <property type="entry name" value="Sigma_54_int"/>
</dbReference>
<dbReference type="SMART" id="SM00382">
    <property type="entry name" value="AAA"/>
    <property type="match status" value="1"/>
</dbReference>
<evidence type="ECO:0000256" key="1">
    <source>
        <dbReference type="ARBA" id="ARBA00022741"/>
    </source>
</evidence>
<dbReference type="InterPro" id="IPR025662">
    <property type="entry name" value="Sigma_54_int_dom_ATP-bd_1"/>
</dbReference>
<dbReference type="Proteomes" id="UP000075502">
    <property type="component" value="Unassembled WGS sequence"/>
</dbReference>
<evidence type="ECO:0000256" key="5">
    <source>
        <dbReference type="ARBA" id="ARBA00023163"/>
    </source>
</evidence>
<dbReference type="GO" id="GO:0005524">
    <property type="term" value="F:ATP binding"/>
    <property type="evidence" value="ECO:0007669"/>
    <property type="project" value="UniProtKB-KW"/>
</dbReference>
<evidence type="ECO:0000256" key="3">
    <source>
        <dbReference type="ARBA" id="ARBA00023015"/>
    </source>
</evidence>
<evidence type="ECO:0000256" key="4">
    <source>
        <dbReference type="ARBA" id="ARBA00023125"/>
    </source>
</evidence>
<dbReference type="PANTHER" id="PTHR32071:SF21">
    <property type="entry name" value="TRANSCRIPTIONAL REGULATORY PROTEIN FLGR"/>
    <property type="match status" value="1"/>
</dbReference>
<evidence type="ECO:0000256" key="2">
    <source>
        <dbReference type="ARBA" id="ARBA00022840"/>
    </source>
</evidence>
<dbReference type="PROSITE" id="PS00688">
    <property type="entry name" value="SIGMA54_INTERACT_3"/>
    <property type="match status" value="1"/>
</dbReference>
<dbReference type="InterPro" id="IPR025944">
    <property type="entry name" value="Sigma_54_int_dom_CS"/>
</dbReference>
<reference evidence="7 8" key="1">
    <citation type="submission" date="2014-02" db="EMBL/GenBank/DDBJ databases">
        <title>The small core and large imbalanced accessory genome model reveals a collaborative survival strategy of Sorangium cellulosum strains in nature.</title>
        <authorList>
            <person name="Han K."/>
            <person name="Peng R."/>
            <person name="Blom J."/>
            <person name="Li Y.-Z."/>
        </authorList>
    </citation>
    <scope>NUCLEOTIDE SEQUENCE [LARGE SCALE GENOMIC DNA]</scope>
    <source>
        <strain evidence="7 8">So0007-03</strain>
    </source>
</reference>
<dbReference type="AlphaFoldDB" id="A0A150TPZ7"/>
<keyword evidence="5" id="KW-0804">Transcription</keyword>
<evidence type="ECO:0000259" key="6">
    <source>
        <dbReference type="PROSITE" id="PS50045"/>
    </source>
</evidence>
<dbReference type="Gene3D" id="1.10.8.60">
    <property type="match status" value="1"/>
</dbReference>
<dbReference type="InterPro" id="IPR058031">
    <property type="entry name" value="AAA_lid_NorR"/>
</dbReference>
<dbReference type="Gene3D" id="3.40.50.300">
    <property type="entry name" value="P-loop containing nucleotide triphosphate hydrolases"/>
    <property type="match status" value="1"/>
</dbReference>
<accession>A0A150TPZ7</accession>
<organism evidence="7 8">
    <name type="scientific">Sorangium cellulosum</name>
    <name type="common">Polyangium cellulosum</name>
    <dbReference type="NCBI Taxonomy" id="56"/>
    <lineage>
        <taxon>Bacteria</taxon>
        <taxon>Pseudomonadati</taxon>
        <taxon>Myxococcota</taxon>
        <taxon>Polyangia</taxon>
        <taxon>Polyangiales</taxon>
        <taxon>Polyangiaceae</taxon>
        <taxon>Sorangium</taxon>
    </lineage>
</organism>
<dbReference type="PROSITE" id="PS50045">
    <property type="entry name" value="SIGMA54_INTERACT_4"/>
    <property type="match status" value="1"/>
</dbReference>
<keyword evidence="3" id="KW-0805">Transcription regulation</keyword>
<dbReference type="GO" id="GO:0006355">
    <property type="term" value="P:regulation of DNA-templated transcription"/>
    <property type="evidence" value="ECO:0007669"/>
    <property type="project" value="InterPro"/>
</dbReference>